<dbReference type="EMBL" id="PDJH01000001">
    <property type="protein sequence ID" value="PFG37122.1"/>
    <property type="molecule type" value="Genomic_DNA"/>
</dbReference>
<keyword evidence="4" id="KW-1185">Reference proteome</keyword>
<feature type="domain" description="N-acetyltransferase" evidence="2">
    <location>
        <begin position="13"/>
        <end position="148"/>
    </location>
</feature>
<feature type="region of interest" description="Disordered" evidence="1">
    <location>
        <begin position="232"/>
        <end position="260"/>
    </location>
</feature>
<evidence type="ECO:0000313" key="4">
    <source>
        <dbReference type="Proteomes" id="UP000221394"/>
    </source>
</evidence>
<dbReference type="Proteomes" id="UP000221394">
    <property type="component" value="Unassembled WGS sequence"/>
</dbReference>
<comment type="caution">
    <text evidence="3">The sequence shown here is derived from an EMBL/GenBank/DDBJ whole genome shotgun (WGS) entry which is preliminary data.</text>
</comment>
<sequence>MEHDITLSGHGFRLEPLTHKHVGDLAAMVDPDLWAGMATPMPVGEVGLMNYIEDSQALEGCYAFAVVDEVSNEVRGSTALVDHQGAARRVEIGRTFYDRAVWGRVVNPVCKFLLLEHSFERLRVHRVQLRADARNVRSLAAIERLGATREGTLRGFRDGQDGSRVDSVVFSILAPEWPVVREGLLARIDPLRAIAGLGGPDATALLDANGPTPLAAVGASVPELGMAEEPSLELAGDQPPLGARRGRAPRGRLARRRRLR</sequence>
<dbReference type="OrthoDB" id="9795199at2"/>
<dbReference type="Gene3D" id="3.40.630.30">
    <property type="match status" value="1"/>
</dbReference>
<proteinExistence type="predicted"/>
<protein>
    <submittedName>
        <fullName evidence="3">Acetyltransferase (GNAT) family protein</fullName>
    </submittedName>
</protein>
<dbReference type="SUPFAM" id="SSF55729">
    <property type="entry name" value="Acyl-CoA N-acyltransferases (Nat)"/>
    <property type="match status" value="1"/>
</dbReference>
<gene>
    <name evidence="3" type="ORF">ATL41_1870</name>
</gene>
<dbReference type="AlphaFoldDB" id="A0A2A9EFU0"/>
<accession>A0A2A9EFU0</accession>
<dbReference type="PANTHER" id="PTHR43610">
    <property type="entry name" value="BLL6696 PROTEIN"/>
    <property type="match status" value="1"/>
</dbReference>
<organism evidence="3 4">
    <name type="scientific">Flavimobilis soli</name>
    <dbReference type="NCBI Taxonomy" id="442709"/>
    <lineage>
        <taxon>Bacteria</taxon>
        <taxon>Bacillati</taxon>
        <taxon>Actinomycetota</taxon>
        <taxon>Actinomycetes</taxon>
        <taxon>Micrococcales</taxon>
        <taxon>Jonesiaceae</taxon>
        <taxon>Flavimobilis</taxon>
    </lineage>
</organism>
<dbReference type="InterPro" id="IPR016181">
    <property type="entry name" value="Acyl_CoA_acyltransferase"/>
</dbReference>
<evidence type="ECO:0000313" key="3">
    <source>
        <dbReference type="EMBL" id="PFG37122.1"/>
    </source>
</evidence>
<reference evidence="3 4" key="1">
    <citation type="submission" date="2017-10" db="EMBL/GenBank/DDBJ databases">
        <title>Sequencing the genomes of 1000 actinobacteria strains.</title>
        <authorList>
            <person name="Klenk H.-P."/>
        </authorList>
    </citation>
    <scope>NUCLEOTIDE SEQUENCE [LARGE SCALE GENOMIC DNA]</scope>
    <source>
        <strain evidence="3 4">DSM 21574</strain>
    </source>
</reference>
<dbReference type="InterPro" id="IPR000182">
    <property type="entry name" value="GNAT_dom"/>
</dbReference>
<dbReference type="GO" id="GO:0016747">
    <property type="term" value="F:acyltransferase activity, transferring groups other than amino-acyl groups"/>
    <property type="evidence" value="ECO:0007669"/>
    <property type="project" value="InterPro"/>
</dbReference>
<dbReference type="Pfam" id="PF13302">
    <property type="entry name" value="Acetyltransf_3"/>
    <property type="match status" value="1"/>
</dbReference>
<feature type="compositionally biased region" description="Basic residues" evidence="1">
    <location>
        <begin position="244"/>
        <end position="260"/>
    </location>
</feature>
<dbReference type="PANTHER" id="PTHR43610:SF1">
    <property type="entry name" value="N-ACETYLTRANSFERASE DOMAIN-CONTAINING PROTEIN"/>
    <property type="match status" value="1"/>
</dbReference>
<evidence type="ECO:0000259" key="2">
    <source>
        <dbReference type="Pfam" id="PF13302"/>
    </source>
</evidence>
<name>A0A2A9EFU0_9MICO</name>
<evidence type="ECO:0000256" key="1">
    <source>
        <dbReference type="SAM" id="MobiDB-lite"/>
    </source>
</evidence>
<dbReference type="RefSeq" id="WP_098458211.1">
    <property type="nucleotide sequence ID" value="NZ_PDJH01000001.1"/>
</dbReference>
<keyword evidence="3" id="KW-0808">Transferase</keyword>